<dbReference type="Pfam" id="PF01206">
    <property type="entry name" value="TusA"/>
    <property type="match status" value="1"/>
</dbReference>
<dbReference type="RefSeq" id="WP_347721438.1">
    <property type="nucleotide sequence ID" value="NZ_CP104395.1"/>
</dbReference>
<dbReference type="PROSITE" id="PS01148">
    <property type="entry name" value="UPF0033"/>
    <property type="match status" value="1"/>
</dbReference>
<protein>
    <submittedName>
        <fullName evidence="3">TusA-related sulfurtransferase</fullName>
    </submittedName>
</protein>
<dbReference type="Gene3D" id="3.30.110.40">
    <property type="entry name" value="TusA-like domain"/>
    <property type="match status" value="1"/>
</dbReference>
<evidence type="ECO:0000259" key="2">
    <source>
        <dbReference type="PROSITE" id="PS01148"/>
    </source>
</evidence>
<name>A0ABY8CEH6_9ARCH</name>
<sequence length="78" mass="8668">MSYDITKTVDVKGKSCPMPIVKTRQAINDLESGQVLETLSTDSGSENDFQGWVGGSSDVKLLEMKTEDGVYKFYIEKK</sequence>
<evidence type="ECO:0000313" key="3">
    <source>
        <dbReference type="EMBL" id="WEL19597.1"/>
    </source>
</evidence>
<evidence type="ECO:0000256" key="1">
    <source>
        <dbReference type="ARBA" id="ARBA00008984"/>
    </source>
</evidence>
<reference evidence="3 4" key="1">
    <citation type="submission" date="2022-09" db="EMBL/GenBank/DDBJ databases">
        <title>Xylan utilization by haloarchaea-nanohaloarchaea associations.</title>
        <authorList>
            <person name="Yakimov M."/>
        </authorList>
    </citation>
    <scope>NUCLEOTIDE SEQUENCE [LARGE SCALE GENOMIC DNA]</scope>
    <source>
        <strain evidence="3 4">SVXNc</strain>
    </source>
</reference>
<accession>A0ABY8CEH6</accession>
<organism evidence="3 4">
    <name type="scientific">Candidatus Nanohalococcus occultus</name>
    <dbReference type="NCBI Taxonomy" id="2978047"/>
    <lineage>
        <taxon>Archaea</taxon>
        <taxon>Candidatus Nanohalarchaeota</taxon>
        <taxon>Candidatus Nanohalarchaeota incertae sedis</taxon>
        <taxon>Candidatus Nanohalococcus</taxon>
    </lineage>
</organism>
<dbReference type="InterPro" id="IPR036868">
    <property type="entry name" value="TusA-like_sf"/>
</dbReference>
<comment type="similarity">
    <text evidence="1">Belongs to the sulfur carrier protein TusA family.</text>
</comment>
<gene>
    <name evidence="3" type="primary">tusA</name>
    <name evidence="3" type="ORF">SVXNc_0581</name>
</gene>
<dbReference type="EMBL" id="CP104395">
    <property type="protein sequence ID" value="WEL19597.1"/>
    <property type="molecule type" value="Genomic_DNA"/>
</dbReference>
<dbReference type="PANTHER" id="PTHR33279">
    <property type="entry name" value="SULFUR CARRIER PROTEIN YEDF-RELATED"/>
    <property type="match status" value="1"/>
</dbReference>
<keyword evidence="4" id="KW-1185">Reference proteome</keyword>
<dbReference type="GeneID" id="90590019"/>
<evidence type="ECO:0000313" key="4">
    <source>
        <dbReference type="Proteomes" id="UP001218034"/>
    </source>
</evidence>
<dbReference type="InterPro" id="IPR001455">
    <property type="entry name" value="TusA-like"/>
</dbReference>
<dbReference type="Proteomes" id="UP001218034">
    <property type="component" value="Chromosome"/>
</dbReference>
<dbReference type="PANTHER" id="PTHR33279:SF6">
    <property type="entry name" value="SULFUR CARRIER PROTEIN YEDF-RELATED"/>
    <property type="match status" value="1"/>
</dbReference>
<feature type="domain" description="UPF0033" evidence="2">
    <location>
        <begin position="9"/>
        <end position="33"/>
    </location>
</feature>
<dbReference type="SUPFAM" id="SSF64307">
    <property type="entry name" value="SirA-like"/>
    <property type="match status" value="1"/>
</dbReference>
<proteinExistence type="inferred from homology"/>
<dbReference type="CDD" id="cd00291">
    <property type="entry name" value="SirA_YedF_YeeD"/>
    <property type="match status" value="1"/>
</dbReference>